<dbReference type="Gene3D" id="3.40.50.12780">
    <property type="entry name" value="N-terminal domain of ligase-like"/>
    <property type="match status" value="2"/>
</dbReference>
<dbReference type="FunFam" id="3.40.50.12780:FF:000012">
    <property type="entry name" value="Non-ribosomal peptide synthetase"/>
    <property type="match status" value="2"/>
</dbReference>
<feature type="domain" description="Carrier" evidence="5">
    <location>
        <begin position="3168"/>
        <end position="3242"/>
    </location>
</feature>
<dbReference type="InterPro" id="IPR023213">
    <property type="entry name" value="CAT-like_dom_sf"/>
</dbReference>
<dbReference type="FunFam" id="3.40.50.980:FF:000001">
    <property type="entry name" value="Non-ribosomal peptide synthetase"/>
    <property type="match status" value="2"/>
</dbReference>
<dbReference type="PANTHER" id="PTHR45527">
    <property type="entry name" value="NONRIBOSOMAL PEPTIDE SYNTHETASE"/>
    <property type="match status" value="1"/>
</dbReference>
<dbReference type="SUPFAM" id="SSF56801">
    <property type="entry name" value="Acetyl-CoA synthetase-like"/>
    <property type="match status" value="4"/>
</dbReference>
<sequence>TGDLARQLPDGNLDHLGRTDQQLKIRGHRIEPGEVEAALTRHPRVGAAVVAGHEDRLIAYLVPDGELPAADRLREHLRVTLPEHMIPALYLEISNIPLTTNGKRDLTALPAPDSTRPELSTGYRAPAAGTERLLAGIWGDLLGIDRIGTGDNFFDLGGHSLLATRVVSRIRAAGHEVTIADLFDRPTVRELAALIDRTGATADLPPILPADRTRPLPLSFGQERLWFLAQLDPESIEYNVPVPIPFDGPLDVEALTAALTGLVARHEVLRTRLVPGPDGRPVQVIDPPRPFPLVTMDMTEAFAGARTPFDLAEGPLVRATLLRAGEDRHVLALVLHHAVFDGWSSGILLRELAALYEAHRDGRPDPLPPLPVQYADYAAWQRERLSDDLLEEQLGFWRTTLADPPVLELPTDRPRPPVRSTDSDVVNLVVGPDTTTALRELSHRHGATMFMTLLAAYAVLLHRHTGQDDLLVGTPVANRHHPDTEQLIGFFPNTLVLRAGLHGDPTAEELLGRIRATALDAYAHQEVPFERLVDELVTTRDRSRTPLVQTLFTHAVSNTDVRAESAGETALTSAKYELALTVTEAADGLAVSFEYSTAILDRDTVDRLAEHLRTLLEAFAGHAALPVSRLPMLTAAEHDRLREWNDTTVPLPADVTVDVLVTRQARLRPEAIAVQDGARSVSYRELDESSDRLAWRLRELGAGPGEVVALRMERGAGLVVAALAVWKAGAAYLPLDPELPAARLDFMLADSGAAIVLTDTDAAGGRAFEGGPRVPGAPAYLIYTSGSTGVPKGVVVSHRNLVNFLLSMQDDPGMSSADVLLAVTTFGFDIAGLELFLPLIAGARVVVADRATARSPRLLAERIVTSGATILQATPATWQMLVDDGWAGAPRLHALCGGEALPPDLAGALLERTAGLWNLYGPTETTVWSAHQEILAGDPVGLGRPVANTTIHLLDERLHPVPAGVTGEVFIGGAGVSGGYHRRPALTAERFVPDLSGTDGARLYRTGDLARRRADGRLDYLGRTDHQIKLHGHRIEPAEIEKALLDQPGVTAALVTVVHRRLVAYLVTALGVTELRDRLAERLPRYMVPATFVELDAFPLNANGKVDRAALPAPGSDRPDLAVYRAPATTTENALAMIWRNLLGLDRVGADDDFFELGGHSLLAAQAVSRIRAATGADVPLAALFDHPTVAGLAAVVDAVAGGSSPDPIGRADRDGPLPLSFAQQRLWFAAQLDPGSPEYNLALALPLAGPIDVTALTRVFTTVVERHEVLRTRLVAGPDGEPVQVVDPPAPFPLELTGVSVEGHAARPFRLDEEHPLRAALIRLDDERHVLSLSMHHVASDEWSTRLLLHEIEVLYDAYREGRPDPLPPLPVQYADYAIWQRDRITGAVLGEQLAYWRDRLAGAPVLELPADRPRPPVRSTAAGVVDFVVPAALTAALRRLSRGAGATMFMTLAAAYATLLHRHTGQDDVLVGFPVANRGRPETERLIGFFVNTLVLRSRVAGDPTFTELLAGIREDTLSAYAHQDLPFEQLVGELVTERDRSRTPLIQTLLNYVTTAEHAGSEGDSAASTPLARFELTLSIEENADDLRCSLLYSSALFDHDRIERFAGHLLTLLTAVAEDPHRPLSRLPLLTAAERADLTTWNDTALPVEPLTAHELFAAHAARQPAAPAIAGTGVTYGDLDAASDRLARHLLERGIGAETVVGLHLRRGPGLITAILAVWKAGAAYLPLDPAHPADRLAYMLSDSKTSLLITDTEAGPFITDSDQLVRRVPVLRLDDPAVVDPAGTTPDVSVHPEQAAYLIYTSGSTGRPKGVTVTHRGLSNLVGATHQLFPAGPGDTTLQFASPSFDASVSEIIMALTSGATLAIAPGADGLAGLLREHHVTTATLPPSLLRTLEAEDLATLTTLITAGERLDPGLAATWAPRLNLINAYGPTETTVCATAGAITPADSTDAPIGNPIANTTTHLLDQHLNPVPAGVTGDLFIGGPSLARGYRNQPARTATAFVPNPFATDGSRLYRTGDLARRLPDGRLVFLGRTDHQLKIRGHRIEAGEVEAALLSLPAVTDAVVTGHDERLVAYVVPTAPAGLPADEDLRAGLRLSLPEYMVPSVFVRLDALPLNRNGKVDRAALPAPATERADRTVYRAPAGATEEILAGIWGDLLGLDRVGAGDGFFALGGHSLLAIRAVSRIREALHTDLPLAALFDHPTVAGLAAHIDGTAHGPAIPPIRRVERTGPLPLSFAQQRLWFLAQLDPESPEYNVPAVLPIGGELDAEALTAALTALVTRHEVLRTRFVTGTDGVPVQVIDPPATFPLVKVDAGSRREAEDLMAYDARLPFDLSTGPLIRATLIRTAPDRHLLVLCLHHIVTDEWSARILRHELAALYEAIRANEPDPLPLLPVQYADFAVWQRDLLAGPVAETQAEYWRTRLADPPLLALPTDHPRPAVRSTAGAALDFTVPARVTAGLRALARRHGATMFMTLAAAYATLLHRHTGQDDLLIGVPVANREQPETQAMAGLFLNTLVLRVRLDGDPRFAEVLAGVRDGALEAYAHQDLPFERLVDELVDDRDRSRTPLFQTLFTHTTGRPGTAGTVGDPSGTADDMARPREALARFEVALATHEDEGVLSGTFEYATTLFDHDTVRRMAGHLQVLLAAAAADAETPLSALPLLTPGEQSWLRELNAGTAELPPAGGIHELFAEQARTRPDAVAVICGDERVTYAELDTAANRVAHRLRRHGIGPDSVVGFRLDRGIGVIVAILGIWKAGGAYLPLDPAYPEQRLRHMVADSNAQLVIDQAFLDADEEADKANPAETVRVLPDQAAYVIYTSGSTGAPKGVVNTHRGLLNLATTLQPLAGTEAGRPALQFAAFSFDAAAADLAFTLTVGATLVIATGAERDEVTPLLHRHDIRSASIVPSLLATLDPEAVPQDATLIVGSEEFPAPLVREWTARHTVLNAYGPTEAAVITTVSRLGSDTVRPTIGRALPNTRAYLLDSCLRPVPAGVAGEIYIGGAGVARGYAGQPALTASRFVPSPLHTDGSRLYRTGDLARLLPDGSLDFAGRADHQLKVRGYRVEAAEVEAALTTCPGVTGAVVVVHRQRLVAYVVAGGGMPSADDLRDHLRRILPAQMIPSLFVELAALPRNANGKLDRAALPEPEATGADDRQEPGTATEHLIAEVWAELLGVDRVGVTDSFFDLGGHSLLATQAVGRLRGHGHRIAVADLFDHPTVAALGGLLDGRRAEAGPDLVAAVTLRDGRTRQPLFLVHSATGGVAEFAEIARNVGGDRPVIGLQARGLAPDGVPDESVVAMAAAYLDEAITLAPDTPLLIGAWSMGAHIAAEMARQAVAGGHRVDGLYLIAPSADLTPEQARFFDAEEHARFVRLRQALDTAISAPPGTRLTPADEAQVLAGTVLGAVQPEGLRSGDKLQLRAARVAITNFLASVDHVAAAGDTEPYDGRVVVLLPTGDPSGMRRRTVRQWRRLLGRKPTVVDVPGRHHTVIAGSPAASVGRWLTGEMERPR</sequence>
<dbReference type="RefSeq" id="WP_146169666.1">
    <property type="nucleotide sequence ID" value="NZ_PVMZ01000053.1"/>
</dbReference>
<dbReference type="GO" id="GO:0031177">
    <property type="term" value="F:phosphopantetheine binding"/>
    <property type="evidence" value="ECO:0007669"/>
    <property type="project" value="InterPro"/>
</dbReference>
<comment type="caution">
    <text evidence="6">The sequence shown here is derived from an EMBL/GenBank/DDBJ whole genome shotgun (WGS) entry which is preliminary data.</text>
</comment>
<dbReference type="SMART" id="SM00823">
    <property type="entry name" value="PKS_PP"/>
    <property type="match status" value="4"/>
</dbReference>
<proteinExistence type="predicted"/>
<dbReference type="InterPro" id="IPR006162">
    <property type="entry name" value="Ppantetheine_attach_site"/>
</dbReference>
<dbReference type="FunFam" id="3.30.559.30:FF:000001">
    <property type="entry name" value="Non-ribosomal peptide synthetase"/>
    <property type="match status" value="1"/>
</dbReference>
<dbReference type="InterPro" id="IPR000873">
    <property type="entry name" value="AMP-dep_synth/lig_dom"/>
</dbReference>
<dbReference type="GO" id="GO:0009239">
    <property type="term" value="P:enterobactin biosynthetic process"/>
    <property type="evidence" value="ECO:0007669"/>
    <property type="project" value="TreeGrafter"/>
</dbReference>
<feature type="domain" description="Carrier" evidence="5">
    <location>
        <begin position="2148"/>
        <end position="2223"/>
    </location>
</feature>
<dbReference type="SUPFAM" id="SSF47336">
    <property type="entry name" value="ACP-like"/>
    <property type="match status" value="4"/>
</dbReference>
<dbReference type="NCBIfam" id="TIGR01733">
    <property type="entry name" value="AA-adenyl-dom"/>
    <property type="match status" value="3"/>
</dbReference>
<dbReference type="InterPro" id="IPR010071">
    <property type="entry name" value="AA_adenyl_dom"/>
</dbReference>
<dbReference type="InterPro" id="IPR020806">
    <property type="entry name" value="PKS_PP-bd"/>
</dbReference>
<dbReference type="Proteomes" id="UP000239415">
    <property type="component" value="Unassembled WGS sequence"/>
</dbReference>
<keyword evidence="7" id="KW-1185">Reference proteome</keyword>
<organism evidence="6 7">
    <name type="scientific">Actinoplanes italicus</name>
    <dbReference type="NCBI Taxonomy" id="113567"/>
    <lineage>
        <taxon>Bacteria</taxon>
        <taxon>Bacillati</taxon>
        <taxon>Actinomycetota</taxon>
        <taxon>Actinomycetes</taxon>
        <taxon>Micromonosporales</taxon>
        <taxon>Micromonosporaceae</taxon>
        <taxon>Actinoplanes</taxon>
    </lineage>
</organism>
<dbReference type="FunFam" id="1.10.1200.10:FF:000016">
    <property type="entry name" value="Non-ribosomal peptide synthase"/>
    <property type="match status" value="3"/>
</dbReference>
<dbReference type="InterPro" id="IPR020845">
    <property type="entry name" value="AMP-binding_CS"/>
</dbReference>
<feature type="region of interest" description="Disordered" evidence="4">
    <location>
        <begin position="2584"/>
        <end position="2603"/>
    </location>
</feature>
<dbReference type="Gene3D" id="3.30.300.30">
    <property type="match status" value="4"/>
</dbReference>
<dbReference type="InterPro" id="IPR042099">
    <property type="entry name" value="ANL_N_sf"/>
</dbReference>
<keyword evidence="2" id="KW-0596">Phosphopantetheine</keyword>
<accession>A0A2T0J7P5</accession>
<dbReference type="Gene3D" id="3.30.559.30">
    <property type="entry name" value="Nonribosomal peptide synthetase, condensation domain"/>
    <property type="match status" value="3"/>
</dbReference>
<dbReference type="Pfam" id="PF00975">
    <property type="entry name" value="Thioesterase"/>
    <property type="match status" value="1"/>
</dbReference>
<name>A0A2T0J7P5_9ACTN</name>
<evidence type="ECO:0000313" key="7">
    <source>
        <dbReference type="Proteomes" id="UP000239415"/>
    </source>
</evidence>
<dbReference type="GO" id="GO:0047527">
    <property type="term" value="F:2,3-dihydroxybenzoate-serine ligase activity"/>
    <property type="evidence" value="ECO:0007669"/>
    <property type="project" value="TreeGrafter"/>
</dbReference>
<feature type="domain" description="Carrier" evidence="5">
    <location>
        <begin position="125"/>
        <end position="199"/>
    </location>
</feature>
<dbReference type="PROSITE" id="PS00012">
    <property type="entry name" value="PHOSPHOPANTETHEINE"/>
    <property type="match status" value="4"/>
</dbReference>
<dbReference type="SUPFAM" id="SSF52777">
    <property type="entry name" value="CoA-dependent acyltransferases"/>
    <property type="match status" value="6"/>
</dbReference>
<keyword evidence="3" id="KW-0597">Phosphoprotein</keyword>
<evidence type="ECO:0000256" key="4">
    <source>
        <dbReference type="SAM" id="MobiDB-lite"/>
    </source>
</evidence>
<dbReference type="Gene3D" id="1.10.1200.10">
    <property type="entry name" value="ACP-like"/>
    <property type="match status" value="4"/>
</dbReference>
<dbReference type="GO" id="GO:0009366">
    <property type="term" value="C:enterobactin synthetase complex"/>
    <property type="evidence" value="ECO:0007669"/>
    <property type="project" value="TreeGrafter"/>
</dbReference>
<dbReference type="SUPFAM" id="SSF53474">
    <property type="entry name" value="alpha/beta-Hydrolases"/>
    <property type="match status" value="1"/>
</dbReference>
<evidence type="ECO:0000313" key="6">
    <source>
        <dbReference type="EMBL" id="PRX03675.1"/>
    </source>
</evidence>
<dbReference type="InterPro" id="IPR029058">
    <property type="entry name" value="AB_hydrolase_fold"/>
</dbReference>
<dbReference type="FunFam" id="3.30.559.10:FF:000012">
    <property type="entry name" value="Non-ribosomal peptide synthetase"/>
    <property type="match status" value="1"/>
</dbReference>
<dbReference type="InterPro" id="IPR001031">
    <property type="entry name" value="Thioesterase"/>
</dbReference>
<dbReference type="CDD" id="cd19531">
    <property type="entry name" value="LCL_NRPS-like"/>
    <property type="match status" value="3"/>
</dbReference>
<dbReference type="CDD" id="cd12116">
    <property type="entry name" value="A_NRPS_Ta1_like"/>
    <property type="match status" value="1"/>
</dbReference>
<dbReference type="Gene3D" id="2.30.38.10">
    <property type="entry name" value="Luciferase, Domain 3"/>
    <property type="match status" value="1"/>
</dbReference>
<dbReference type="FunFam" id="2.30.38.10:FF:000001">
    <property type="entry name" value="Non-ribosomal peptide synthetase PvdI"/>
    <property type="match status" value="2"/>
</dbReference>
<dbReference type="InterPro" id="IPR045851">
    <property type="entry name" value="AMP-bd_C_sf"/>
</dbReference>
<dbReference type="InterPro" id="IPR001242">
    <property type="entry name" value="Condensation_dom"/>
</dbReference>
<dbReference type="GO" id="GO:0072330">
    <property type="term" value="P:monocarboxylic acid biosynthetic process"/>
    <property type="evidence" value="ECO:0007669"/>
    <property type="project" value="UniProtKB-ARBA"/>
</dbReference>
<dbReference type="NCBIfam" id="NF003417">
    <property type="entry name" value="PRK04813.1"/>
    <property type="match status" value="5"/>
</dbReference>
<evidence type="ECO:0000259" key="5">
    <source>
        <dbReference type="PROSITE" id="PS50075"/>
    </source>
</evidence>
<evidence type="ECO:0000256" key="3">
    <source>
        <dbReference type="ARBA" id="ARBA00022553"/>
    </source>
</evidence>
<dbReference type="GO" id="GO:0008610">
    <property type="term" value="P:lipid biosynthetic process"/>
    <property type="evidence" value="ECO:0007669"/>
    <property type="project" value="UniProtKB-ARBA"/>
</dbReference>
<gene>
    <name evidence="6" type="ORF">CLV67_1531</name>
</gene>
<dbReference type="Gene3D" id="3.40.50.1820">
    <property type="entry name" value="alpha/beta hydrolase"/>
    <property type="match status" value="1"/>
</dbReference>
<dbReference type="EMBL" id="PVMZ01000053">
    <property type="protein sequence ID" value="PRX03675.1"/>
    <property type="molecule type" value="Genomic_DNA"/>
</dbReference>
<dbReference type="InterPro" id="IPR009081">
    <property type="entry name" value="PP-bd_ACP"/>
</dbReference>
<dbReference type="Pfam" id="PF00550">
    <property type="entry name" value="PP-binding"/>
    <property type="match status" value="4"/>
</dbReference>
<dbReference type="Pfam" id="PF00501">
    <property type="entry name" value="AMP-binding"/>
    <property type="match status" value="4"/>
</dbReference>
<comment type="cofactor">
    <cofactor evidence="1">
        <name>pantetheine 4'-phosphate</name>
        <dbReference type="ChEBI" id="CHEBI:47942"/>
    </cofactor>
</comment>
<dbReference type="InterPro" id="IPR025110">
    <property type="entry name" value="AMP-bd_C"/>
</dbReference>
<dbReference type="CDD" id="cd05930">
    <property type="entry name" value="A_NRPS"/>
    <property type="match status" value="2"/>
</dbReference>
<reference evidence="6 7" key="1">
    <citation type="submission" date="2018-03" db="EMBL/GenBank/DDBJ databases">
        <title>Genomic Encyclopedia of Archaeal and Bacterial Type Strains, Phase II (KMG-II): from individual species to whole genera.</title>
        <authorList>
            <person name="Goeker M."/>
        </authorList>
    </citation>
    <scope>NUCLEOTIDE SEQUENCE [LARGE SCALE GENOMIC DNA]</scope>
    <source>
        <strain evidence="6 7">DSM 43146</strain>
    </source>
</reference>
<dbReference type="Gene3D" id="3.40.50.980">
    <property type="match status" value="2"/>
</dbReference>
<dbReference type="PROSITE" id="PS50075">
    <property type="entry name" value="CARRIER"/>
    <property type="match status" value="4"/>
</dbReference>
<dbReference type="Pfam" id="PF13193">
    <property type="entry name" value="AMP-binding_C"/>
    <property type="match status" value="4"/>
</dbReference>
<dbReference type="PROSITE" id="PS00455">
    <property type="entry name" value="AMP_BINDING"/>
    <property type="match status" value="3"/>
</dbReference>
<dbReference type="FunFam" id="1.10.1200.10:FF:000005">
    <property type="entry name" value="Nonribosomal peptide synthetase 1"/>
    <property type="match status" value="1"/>
</dbReference>
<evidence type="ECO:0000256" key="1">
    <source>
        <dbReference type="ARBA" id="ARBA00001957"/>
    </source>
</evidence>
<protein>
    <submittedName>
        <fullName evidence="6">Amino acid adenylation domain-containing protein</fullName>
    </submittedName>
</protein>
<dbReference type="InterPro" id="IPR036736">
    <property type="entry name" value="ACP-like_sf"/>
</dbReference>
<dbReference type="OrthoDB" id="5476914at2"/>
<dbReference type="GO" id="GO:0043041">
    <property type="term" value="P:amino acid activation for nonribosomal peptide biosynthetic process"/>
    <property type="evidence" value="ECO:0007669"/>
    <property type="project" value="TreeGrafter"/>
</dbReference>
<feature type="non-terminal residue" evidence="6">
    <location>
        <position position="1"/>
    </location>
</feature>
<evidence type="ECO:0000256" key="2">
    <source>
        <dbReference type="ARBA" id="ARBA00022450"/>
    </source>
</evidence>
<dbReference type="Pfam" id="PF00668">
    <property type="entry name" value="Condensation"/>
    <property type="match status" value="3"/>
</dbReference>
<dbReference type="GO" id="GO:0005829">
    <property type="term" value="C:cytosol"/>
    <property type="evidence" value="ECO:0007669"/>
    <property type="project" value="TreeGrafter"/>
</dbReference>
<dbReference type="Gene3D" id="3.30.559.10">
    <property type="entry name" value="Chloramphenicol acetyltransferase-like domain"/>
    <property type="match status" value="3"/>
</dbReference>
<feature type="domain" description="Carrier" evidence="5">
    <location>
        <begin position="1126"/>
        <end position="1201"/>
    </location>
</feature>
<dbReference type="PANTHER" id="PTHR45527:SF1">
    <property type="entry name" value="FATTY ACID SYNTHASE"/>
    <property type="match status" value="1"/>
</dbReference>